<feature type="region of interest" description="Disordered" evidence="4">
    <location>
        <begin position="1"/>
        <end position="27"/>
    </location>
</feature>
<sequence length="826" mass="92229">MQPLIPPHPPPPTTTFLRHQPPHPPPPLFMHHPNLTMPNSYVILYNTMIRAYTRTNQHQKALEMFHSMLEKKLKLDKYTFNFAIKACTGVMDLDEGVLIHDEIRIRNLENDVYIATSLIDMYCKMGDLVKAREVFDGLPQRDLATWNVMISGVSQSGEVDEALELFKSMQVRYGVEPNAVSLLNLLPAVGKLMDVNVCKAIHGYVCRRSLKTAVTNGLIDMYSKCGNPKVARRVFDLLKLKDDISWGTMMAGYAYNGDFWEVLELFECIRRGNLMMNKVSVVSVLLAAGEVRDFEKGLEAHDYACCQGVDSDIMVATSLMTMYAKFGDLSKVKELFARMKVRDLVAWSAVIAAFAQSGYPTEALSLFLDMQNENLKPSLVTLLSALPACAELSSLQQGKSLHCFAVKCIIDSDTSIRTALVSMYAKCNDFHSALTVFNVMPSKDVVTWNALINGYAQIGDGFKVMEVYHKLILSGLHPDPGTMVGVLPACAILGDRHNGTCIHCQIIKYGFELDCHVKNSLIDMYAKCRSLPVAEFLFSLTDSGQDKVSWNTMIAGYMHNECAKESIAAFQRMKIEGHQPDLVTIISILPAVSYLTDLKQGMATHAYAFKQGFQSSTIVGNSLIDMYAKCGRIDYSEYVFDEMRNKDTVSWNSILAAYSIHGHGDRALQLFSLMQENLEIDSVSLINILSACRHAGLVEDGKKIFQFMQKNLHFKPSMEHYACMVDLLGRAGLFDDILDLLHKMPMRPDAKVWGALLSASTTHSNVRLGELALQHLANLEGESAAPYVVLSTIYSQSERWGDAGNTRLEMIRSGLRKSPGCSWVDR</sequence>
<dbReference type="PANTHER" id="PTHR47926">
    <property type="entry name" value="PENTATRICOPEPTIDE REPEAT-CONTAINING PROTEIN"/>
    <property type="match status" value="1"/>
</dbReference>
<feature type="repeat" description="PPR" evidence="3">
    <location>
        <begin position="242"/>
        <end position="276"/>
    </location>
</feature>
<proteinExistence type="inferred from homology"/>
<dbReference type="FunFam" id="1.25.40.10:FF:000361">
    <property type="entry name" value="Pentatricopeptide repeat-containing protein chloroplastic"/>
    <property type="match status" value="1"/>
</dbReference>
<dbReference type="PROSITE" id="PS51375">
    <property type="entry name" value="PPR"/>
    <property type="match status" value="9"/>
</dbReference>
<comment type="caution">
    <text evidence="5">The sequence shown here is derived from an EMBL/GenBank/DDBJ whole genome shotgun (WGS) entry which is preliminary data.</text>
</comment>
<dbReference type="Pfam" id="PF20431">
    <property type="entry name" value="E_motif"/>
    <property type="match status" value="1"/>
</dbReference>
<evidence type="ECO:0000256" key="2">
    <source>
        <dbReference type="ARBA" id="ARBA00061659"/>
    </source>
</evidence>
<name>A0AAV3NU38_LITER</name>
<feature type="repeat" description="PPR" evidence="3">
    <location>
        <begin position="647"/>
        <end position="677"/>
    </location>
</feature>
<dbReference type="AlphaFoldDB" id="A0AAV3NU38"/>
<dbReference type="InterPro" id="IPR046848">
    <property type="entry name" value="E_motif"/>
</dbReference>
<dbReference type="InterPro" id="IPR046960">
    <property type="entry name" value="PPR_At4g14850-like_plant"/>
</dbReference>
<organism evidence="5 6">
    <name type="scientific">Lithospermum erythrorhizon</name>
    <name type="common">Purple gromwell</name>
    <name type="synonym">Lithospermum officinale var. erythrorhizon</name>
    <dbReference type="NCBI Taxonomy" id="34254"/>
    <lineage>
        <taxon>Eukaryota</taxon>
        <taxon>Viridiplantae</taxon>
        <taxon>Streptophyta</taxon>
        <taxon>Embryophyta</taxon>
        <taxon>Tracheophyta</taxon>
        <taxon>Spermatophyta</taxon>
        <taxon>Magnoliopsida</taxon>
        <taxon>eudicotyledons</taxon>
        <taxon>Gunneridae</taxon>
        <taxon>Pentapetalae</taxon>
        <taxon>asterids</taxon>
        <taxon>lamiids</taxon>
        <taxon>Boraginales</taxon>
        <taxon>Boraginaceae</taxon>
        <taxon>Boraginoideae</taxon>
        <taxon>Lithospermeae</taxon>
        <taxon>Lithospermum</taxon>
    </lineage>
</organism>
<dbReference type="FunFam" id="1.25.40.10:FF:000682">
    <property type="entry name" value="Pentatricopeptide repeat-containing protein At3g16610"/>
    <property type="match status" value="1"/>
</dbReference>
<dbReference type="GO" id="GO:0003723">
    <property type="term" value="F:RNA binding"/>
    <property type="evidence" value="ECO:0007669"/>
    <property type="project" value="InterPro"/>
</dbReference>
<feature type="repeat" description="PPR" evidence="3">
    <location>
        <begin position="41"/>
        <end position="75"/>
    </location>
</feature>
<dbReference type="Gene3D" id="1.25.40.10">
    <property type="entry name" value="Tetratricopeptide repeat domain"/>
    <property type="match status" value="6"/>
</dbReference>
<protein>
    <recommendedName>
        <fullName evidence="7">Pentatricopeptide repeat-containing protein</fullName>
    </recommendedName>
</protein>
<dbReference type="FunFam" id="1.25.40.10:FF:001093">
    <property type="entry name" value="Pentatricopeptide repeat-containing protein At2g34400"/>
    <property type="match status" value="1"/>
</dbReference>
<dbReference type="PANTHER" id="PTHR47926:SF347">
    <property type="entry name" value="PENTATRICOPEPTIDE REPEAT-CONTAINING PROTEIN"/>
    <property type="match status" value="1"/>
</dbReference>
<keyword evidence="6" id="KW-1185">Reference proteome</keyword>
<dbReference type="InterPro" id="IPR002885">
    <property type="entry name" value="PPR_rpt"/>
</dbReference>
<evidence type="ECO:0000256" key="4">
    <source>
        <dbReference type="SAM" id="MobiDB-lite"/>
    </source>
</evidence>
<dbReference type="EMBL" id="BAABME010000454">
    <property type="protein sequence ID" value="GAA0142919.1"/>
    <property type="molecule type" value="Genomic_DNA"/>
</dbReference>
<comment type="similarity">
    <text evidence="2">Belongs to the PPR family. PCMP-E subfamily.</text>
</comment>
<reference evidence="5 6" key="1">
    <citation type="submission" date="2024-01" db="EMBL/GenBank/DDBJ databases">
        <title>The complete chloroplast genome sequence of Lithospermum erythrorhizon: insights into the phylogenetic relationship among Boraginaceae species and the maternal lineages of purple gromwells.</title>
        <authorList>
            <person name="Okada T."/>
            <person name="Watanabe K."/>
        </authorList>
    </citation>
    <scope>NUCLEOTIDE SEQUENCE [LARGE SCALE GENOMIC DNA]</scope>
</reference>
<dbReference type="FunFam" id="1.25.40.10:FF:000073">
    <property type="entry name" value="Pentatricopeptide repeat-containing protein chloroplastic"/>
    <property type="match status" value="2"/>
</dbReference>
<dbReference type="Proteomes" id="UP001454036">
    <property type="component" value="Unassembled WGS sequence"/>
</dbReference>
<gene>
    <name evidence="5" type="ORF">LIER_03713</name>
</gene>
<evidence type="ECO:0000256" key="1">
    <source>
        <dbReference type="ARBA" id="ARBA00022737"/>
    </source>
</evidence>
<evidence type="ECO:0000256" key="3">
    <source>
        <dbReference type="PROSITE-ProRule" id="PRU00708"/>
    </source>
</evidence>
<feature type="repeat" description="PPR" evidence="3">
    <location>
        <begin position="616"/>
        <end position="646"/>
    </location>
</feature>
<dbReference type="NCBIfam" id="TIGR00756">
    <property type="entry name" value="PPR"/>
    <property type="match status" value="8"/>
</dbReference>
<feature type="compositionally biased region" description="Pro residues" evidence="4">
    <location>
        <begin position="1"/>
        <end position="13"/>
    </location>
</feature>
<accession>A0AAV3NU38</accession>
<feature type="repeat" description="PPR" evidence="3">
    <location>
        <begin position="142"/>
        <end position="177"/>
    </location>
</feature>
<feature type="repeat" description="PPR" evidence="3">
    <location>
        <begin position="343"/>
        <end position="377"/>
    </location>
</feature>
<feature type="repeat" description="PPR" evidence="3">
    <location>
        <begin position="546"/>
        <end position="580"/>
    </location>
</feature>
<feature type="repeat" description="PPR" evidence="3">
    <location>
        <begin position="111"/>
        <end position="141"/>
    </location>
</feature>
<feature type="repeat" description="PPR" evidence="3">
    <location>
        <begin position="444"/>
        <end position="478"/>
    </location>
</feature>
<evidence type="ECO:0008006" key="7">
    <source>
        <dbReference type="Google" id="ProtNLM"/>
    </source>
</evidence>
<dbReference type="Pfam" id="PF13041">
    <property type="entry name" value="PPR_2"/>
    <property type="match status" value="2"/>
</dbReference>
<dbReference type="Pfam" id="PF01535">
    <property type="entry name" value="PPR"/>
    <property type="match status" value="11"/>
</dbReference>
<evidence type="ECO:0000313" key="6">
    <source>
        <dbReference type="Proteomes" id="UP001454036"/>
    </source>
</evidence>
<keyword evidence="1" id="KW-0677">Repeat</keyword>
<dbReference type="InterPro" id="IPR011990">
    <property type="entry name" value="TPR-like_helical_dom_sf"/>
</dbReference>
<dbReference type="GO" id="GO:0009451">
    <property type="term" value="P:RNA modification"/>
    <property type="evidence" value="ECO:0007669"/>
    <property type="project" value="InterPro"/>
</dbReference>
<evidence type="ECO:0000313" key="5">
    <source>
        <dbReference type="EMBL" id="GAA0142919.1"/>
    </source>
</evidence>